<reference evidence="1" key="1">
    <citation type="submission" date="2022-08" db="EMBL/GenBank/DDBJ databases">
        <title>Genome Sequence of Lecanicillium fungicola.</title>
        <authorList>
            <person name="Buettner E."/>
        </authorList>
    </citation>
    <scope>NUCLEOTIDE SEQUENCE</scope>
    <source>
        <strain evidence="1">Babe33</strain>
    </source>
</reference>
<sequence>MAFSVFMWLAQTLGLLCAALGALLVAVVVKRLFFGPLSQIPGPKLAAVSNIWYAYHAKNGTTATLGKWLHRRYGPAVRVGPNEVWFDSKEAYDIIYSTGVRGYEKSDFYLATALARPQVDQYLNVHFKDNLDLLSEMDMHRYRLQRRLIGRVYRTANVVRHEAAIDSAMDAAVAALEVMGDTQLDLKEWMHIIAVECLGTMVLSWSPGMLKSGTDRDTSNQSYLGWRRKSVFGLFPLITKLEVNHRWIGRVWGTLWGVTYQTPKGFKPFFPDVSRKVGRRIKNKSNPAAGDQREDLMTDLVNLHNDKPDFTELYLRKMAVTNFGAGHETLASTLTAVIAMLGQHPEVQATAREEIREARIRKRDNPNKNEKKKKKEKETRKKTKEKTQKYEAFTYAEALELEYTRAV</sequence>
<comment type="caution">
    <text evidence="1">The sequence shown here is derived from an EMBL/GenBank/DDBJ whole genome shotgun (WGS) entry which is preliminary data.</text>
</comment>
<dbReference type="EMBL" id="JANJQO010003569">
    <property type="protein sequence ID" value="KAJ2958291.1"/>
    <property type="molecule type" value="Genomic_DNA"/>
</dbReference>
<keyword evidence="2" id="KW-1185">Reference proteome</keyword>
<accession>A0ACC1MDT5</accession>
<gene>
    <name evidence="1" type="ORF">NQ176_g11190</name>
</gene>
<organism evidence="1 2">
    <name type="scientific">Zarea fungicola</name>
    <dbReference type="NCBI Taxonomy" id="93591"/>
    <lineage>
        <taxon>Eukaryota</taxon>
        <taxon>Fungi</taxon>
        <taxon>Dikarya</taxon>
        <taxon>Ascomycota</taxon>
        <taxon>Pezizomycotina</taxon>
        <taxon>Sordariomycetes</taxon>
        <taxon>Hypocreomycetidae</taxon>
        <taxon>Hypocreales</taxon>
        <taxon>Cordycipitaceae</taxon>
        <taxon>Zarea</taxon>
    </lineage>
</organism>
<evidence type="ECO:0000313" key="1">
    <source>
        <dbReference type="EMBL" id="KAJ2958291.1"/>
    </source>
</evidence>
<name>A0ACC1MDT5_9HYPO</name>
<proteinExistence type="predicted"/>
<dbReference type="Proteomes" id="UP001143910">
    <property type="component" value="Unassembled WGS sequence"/>
</dbReference>
<evidence type="ECO:0000313" key="2">
    <source>
        <dbReference type="Proteomes" id="UP001143910"/>
    </source>
</evidence>
<protein>
    <submittedName>
        <fullName evidence="1">Uncharacterized protein</fullName>
    </submittedName>
</protein>